<sequence length="101" mass="11980">MGERGEVFSTKLVKDDRTYFFNVKENIYGDLFLNIVESRPTDIEGRYLRQSVIVYQEDMGEFIKEFQKSIDFIKMHGTRKPRPTTMVRRRHADTSPKKEGE</sequence>
<accession>A0A9D9H536</accession>
<keyword evidence="2" id="KW-0238">DNA-binding</keyword>
<feature type="compositionally biased region" description="Basic residues" evidence="3">
    <location>
        <begin position="80"/>
        <end position="91"/>
    </location>
</feature>
<gene>
    <name evidence="4" type="ORF">IAA97_00855</name>
</gene>
<reference evidence="4" key="2">
    <citation type="journal article" date="2021" name="PeerJ">
        <title>Extensive microbial diversity within the chicken gut microbiome revealed by metagenomics and culture.</title>
        <authorList>
            <person name="Gilroy R."/>
            <person name="Ravi A."/>
            <person name="Getino M."/>
            <person name="Pursley I."/>
            <person name="Horton D.L."/>
            <person name="Alikhan N.F."/>
            <person name="Baker D."/>
            <person name="Gharbi K."/>
            <person name="Hall N."/>
            <person name="Watson M."/>
            <person name="Adriaenssens E.M."/>
            <person name="Foster-Nyarko E."/>
            <person name="Jarju S."/>
            <person name="Secka A."/>
            <person name="Antonio M."/>
            <person name="Oren A."/>
            <person name="Chaudhuri R.R."/>
            <person name="La Ragione R."/>
            <person name="Hildebrand F."/>
            <person name="Pallen M.J."/>
        </authorList>
    </citation>
    <scope>NUCLEOTIDE SEQUENCE</scope>
    <source>
        <strain evidence="4">7293</strain>
    </source>
</reference>
<dbReference type="Proteomes" id="UP000823615">
    <property type="component" value="Unassembled WGS sequence"/>
</dbReference>
<evidence type="ECO:0000313" key="4">
    <source>
        <dbReference type="EMBL" id="MBO8435517.1"/>
    </source>
</evidence>
<dbReference type="SMART" id="SM00712">
    <property type="entry name" value="PUR"/>
    <property type="match status" value="1"/>
</dbReference>
<proteinExistence type="inferred from homology"/>
<comment type="caution">
    <text evidence="4">The sequence shown here is derived from an EMBL/GenBank/DDBJ whole genome shotgun (WGS) entry which is preliminary data.</text>
</comment>
<dbReference type="EMBL" id="JADIMT010000016">
    <property type="protein sequence ID" value="MBO8435517.1"/>
    <property type="molecule type" value="Genomic_DNA"/>
</dbReference>
<name>A0A9D9H536_9SPIO</name>
<protein>
    <submittedName>
        <fullName evidence="4">DUF3276 family protein</fullName>
    </submittedName>
</protein>
<dbReference type="InterPro" id="IPR006628">
    <property type="entry name" value="PUR-bd_fam"/>
</dbReference>
<dbReference type="Gene3D" id="3.10.450.700">
    <property type="match status" value="1"/>
</dbReference>
<reference evidence="4" key="1">
    <citation type="submission" date="2020-10" db="EMBL/GenBank/DDBJ databases">
        <authorList>
            <person name="Gilroy R."/>
        </authorList>
    </citation>
    <scope>NUCLEOTIDE SEQUENCE</scope>
    <source>
        <strain evidence="4">7293</strain>
    </source>
</reference>
<comment type="similarity">
    <text evidence="1">Belongs to the PUR DNA-binding protein family.</text>
</comment>
<evidence type="ECO:0000256" key="3">
    <source>
        <dbReference type="SAM" id="MobiDB-lite"/>
    </source>
</evidence>
<dbReference type="AlphaFoldDB" id="A0A9D9H536"/>
<dbReference type="GO" id="GO:0000977">
    <property type="term" value="F:RNA polymerase II transcription regulatory region sequence-specific DNA binding"/>
    <property type="evidence" value="ECO:0007669"/>
    <property type="project" value="InterPro"/>
</dbReference>
<evidence type="ECO:0000256" key="2">
    <source>
        <dbReference type="ARBA" id="ARBA00023125"/>
    </source>
</evidence>
<feature type="region of interest" description="Disordered" evidence="3">
    <location>
        <begin position="80"/>
        <end position="101"/>
    </location>
</feature>
<dbReference type="Pfam" id="PF11680">
    <property type="entry name" value="DUF3276"/>
    <property type="match status" value="1"/>
</dbReference>
<dbReference type="GO" id="GO:0032422">
    <property type="term" value="F:purine-rich negative regulatory element binding"/>
    <property type="evidence" value="ECO:0007669"/>
    <property type="project" value="InterPro"/>
</dbReference>
<organism evidence="4 5">
    <name type="scientific">Candidatus Ornithospirochaeta stercoripullorum</name>
    <dbReference type="NCBI Taxonomy" id="2840899"/>
    <lineage>
        <taxon>Bacteria</taxon>
        <taxon>Pseudomonadati</taxon>
        <taxon>Spirochaetota</taxon>
        <taxon>Spirochaetia</taxon>
        <taxon>Spirochaetales</taxon>
        <taxon>Spirochaetaceae</taxon>
        <taxon>Spirochaetaceae incertae sedis</taxon>
        <taxon>Candidatus Ornithospirochaeta</taxon>
    </lineage>
</organism>
<feature type="compositionally biased region" description="Basic and acidic residues" evidence="3">
    <location>
        <begin position="92"/>
        <end position="101"/>
    </location>
</feature>
<evidence type="ECO:0000313" key="5">
    <source>
        <dbReference type="Proteomes" id="UP000823615"/>
    </source>
</evidence>
<evidence type="ECO:0000256" key="1">
    <source>
        <dbReference type="ARBA" id="ARBA00009251"/>
    </source>
</evidence>